<dbReference type="EMBL" id="CP069036">
    <property type="protein sequence ID" value="QRD02676.1"/>
    <property type="molecule type" value="Genomic_DNA"/>
</dbReference>
<evidence type="ECO:0000313" key="1">
    <source>
        <dbReference type="EMBL" id="QRD02676.1"/>
    </source>
</evidence>
<evidence type="ECO:0000313" key="2">
    <source>
        <dbReference type="Proteomes" id="UP000663193"/>
    </source>
</evidence>
<dbReference type="Proteomes" id="UP000663193">
    <property type="component" value="Chromosome 14"/>
</dbReference>
<name>A0A7U2I454_PHANO</name>
<proteinExistence type="predicted"/>
<organism evidence="1 2">
    <name type="scientific">Phaeosphaeria nodorum (strain SN15 / ATCC MYA-4574 / FGSC 10173)</name>
    <name type="common">Glume blotch fungus</name>
    <name type="synonym">Parastagonospora nodorum</name>
    <dbReference type="NCBI Taxonomy" id="321614"/>
    <lineage>
        <taxon>Eukaryota</taxon>
        <taxon>Fungi</taxon>
        <taxon>Dikarya</taxon>
        <taxon>Ascomycota</taxon>
        <taxon>Pezizomycotina</taxon>
        <taxon>Dothideomycetes</taxon>
        <taxon>Pleosporomycetidae</taxon>
        <taxon>Pleosporales</taxon>
        <taxon>Pleosporineae</taxon>
        <taxon>Phaeosphaeriaceae</taxon>
        <taxon>Parastagonospora</taxon>
    </lineage>
</organism>
<gene>
    <name evidence="1" type="ORF">JI435_418420</name>
</gene>
<reference evidence="2" key="1">
    <citation type="journal article" date="2021" name="BMC Genomics">
        <title>Chromosome-level genome assembly and manually-curated proteome of model necrotroph Parastagonospora nodorum Sn15 reveals a genome-wide trove of candidate effector homologs, and redundancy of virulence-related functions within an accessory chromosome.</title>
        <authorList>
            <person name="Bertazzoni S."/>
            <person name="Jones D.A.B."/>
            <person name="Phan H.T."/>
            <person name="Tan K.-C."/>
            <person name="Hane J.K."/>
        </authorList>
    </citation>
    <scope>NUCLEOTIDE SEQUENCE [LARGE SCALE GENOMIC DNA]</scope>
    <source>
        <strain evidence="2">SN15 / ATCC MYA-4574 / FGSC 10173)</strain>
    </source>
</reference>
<dbReference type="AlphaFoldDB" id="A0A7U2I454"/>
<sequence>MQSWHEFRRCLVDHKSPTYPSEGDSLLHFFLAHKFPQALGCHLCRACGLWGKSSKLGPKKNLYHGTPQWLLAPSNYRRLVCGERRSSGPHRRGCRQARWTRVSPNFGNTNISHLEAIGLVTYIGTDRVPWKYHALSLAHPHQAMVPLWANQKKLSVCLPSSPLNSLLF</sequence>
<keyword evidence="2" id="KW-1185">Reference proteome</keyword>
<protein>
    <submittedName>
        <fullName evidence="1">Uncharacterized protein</fullName>
    </submittedName>
</protein>
<dbReference type="VEuPathDB" id="FungiDB:JI435_418420"/>
<accession>A0A7U2I454</accession>